<accession>A0ABP9MW71</accession>
<comment type="caution">
    <text evidence="1">The sequence shown here is derived from an EMBL/GenBank/DDBJ whole genome shotgun (WGS) entry which is preliminary data.</text>
</comment>
<keyword evidence="2" id="KW-1185">Reference proteome</keyword>
<organism evidence="1 2">
    <name type="scientific">Wohlfahrtiimonas larvae</name>
    <dbReference type="NCBI Taxonomy" id="1157986"/>
    <lineage>
        <taxon>Bacteria</taxon>
        <taxon>Pseudomonadati</taxon>
        <taxon>Pseudomonadota</taxon>
        <taxon>Gammaproteobacteria</taxon>
        <taxon>Cardiobacteriales</taxon>
        <taxon>Ignatzschineriaceae</taxon>
        <taxon>Wohlfahrtiimonas</taxon>
    </lineage>
</organism>
<dbReference type="Proteomes" id="UP001500631">
    <property type="component" value="Unassembled WGS sequence"/>
</dbReference>
<sequence>MDRCGIFMNDFERTENSDYIHGVIGRALIIATRFEISCRSYEEIPKVKAYHMASLLDNDPKKFENLIVQMMKKFQSLNTSITNIKGLNGDLTDILHDARESRNYIAHSLTIGLDRCFDLTMPNNIFIDELKEHINKIIDADILISLLIVGSNKDDIPTLDSIAKYKASTMDWIFDE</sequence>
<gene>
    <name evidence="1" type="ORF">GCM10023338_18000</name>
</gene>
<proteinExistence type="predicted"/>
<name>A0ABP9MW71_9GAMM</name>
<reference evidence="2" key="1">
    <citation type="journal article" date="2019" name="Int. J. Syst. Evol. Microbiol.">
        <title>The Global Catalogue of Microorganisms (GCM) 10K type strain sequencing project: providing services to taxonomists for standard genome sequencing and annotation.</title>
        <authorList>
            <consortium name="The Broad Institute Genomics Platform"/>
            <consortium name="The Broad Institute Genome Sequencing Center for Infectious Disease"/>
            <person name="Wu L."/>
            <person name="Ma J."/>
        </authorList>
    </citation>
    <scope>NUCLEOTIDE SEQUENCE [LARGE SCALE GENOMIC DNA]</scope>
    <source>
        <strain evidence="2">JCM 18424</strain>
    </source>
</reference>
<evidence type="ECO:0000313" key="1">
    <source>
        <dbReference type="EMBL" id="GAA5101630.1"/>
    </source>
</evidence>
<protein>
    <submittedName>
        <fullName evidence="1">Uncharacterized protein</fullName>
    </submittedName>
</protein>
<evidence type="ECO:0000313" key="2">
    <source>
        <dbReference type="Proteomes" id="UP001500631"/>
    </source>
</evidence>
<dbReference type="EMBL" id="BAABKE010000005">
    <property type="protein sequence ID" value="GAA5101630.1"/>
    <property type="molecule type" value="Genomic_DNA"/>
</dbReference>